<protein>
    <submittedName>
        <fullName evidence="1">Uncharacterized protein</fullName>
    </submittedName>
</protein>
<dbReference type="AlphaFoldDB" id="A0AAV4SY93"/>
<reference evidence="1 2" key="1">
    <citation type="submission" date="2021-06" db="EMBL/GenBank/DDBJ databases">
        <title>Caerostris darwini draft genome.</title>
        <authorList>
            <person name="Kono N."/>
            <person name="Arakawa K."/>
        </authorList>
    </citation>
    <scope>NUCLEOTIDE SEQUENCE [LARGE SCALE GENOMIC DNA]</scope>
</reference>
<name>A0AAV4SY93_9ARAC</name>
<evidence type="ECO:0000313" key="2">
    <source>
        <dbReference type="Proteomes" id="UP001054837"/>
    </source>
</evidence>
<accession>A0AAV4SY93</accession>
<dbReference type="EMBL" id="BPLQ01008534">
    <property type="protein sequence ID" value="GIY38004.1"/>
    <property type="molecule type" value="Genomic_DNA"/>
</dbReference>
<evidence type="ECO:0000313" key="1">
    <source>
        <dbReference type="EMBL" id="GIY38004.1"/>
    </source>
</evidence>
<keyword evidence="2" id="KW-1185">Reference proteome</keyword>
<proteinExistence type="predicted"/>
<comment type="caution">
    <text evidence="1">The sequence shown here is derived from an EMBL/GenBank/DDBJ whole genome shotgun (WGS) entry which is preliminary data.</text>
</comment>
<dbReference type="Proteomes" id="UP001054837">
    <property type="component" value="Unassembled WGS sequence"/>
</dbReference>
<sequence length="109" mass="12636">MGPPVFRLLKEARQGVGGAKISLARSATLQQKHFERECAQTILLSLSRLLNAYERGGRHGRHFAGFRRWREHFGWRGGRDHIFSNVKRPAEIICPVGHKYHRFIITYIL</sequence>
<organism evidence="1 2">
    <name type="scientific">Caerostris darwini</name>
    <dbReference type="NCBI Taxonomy" id="1538125"/>
    <lineage>
        <taxon>Eukaryota</taxon>
        <taxon>Metazoa</taxon>
        <taxon>Ecdysozoa</taxon>
        <taxon>Arthropoda</taxon>
        <taxon>Chelicerata</taxon>
        <taxon>Arachnida</taxon>
        <taxon>Araneae</taxon>
        <taxon>Araneomorphae</taxon>
        <taxon>Entelegynae</taxon>
        <taxon>Araneoidea</taxon>
        <taxon>Araneidae</taxon>
        <taxon>Caerostris</taxon>
    </lineage>
</organism>
<gene>
    <name evidence="1" type="ORF">CDAR_391161</name>
</gene>